<evidence type="ECO:0000313" key="3">
    <source>
        <dbReference type="Proteomes" id="UP000324832"/>
    </source>
</evidence>
<name>A0A5E4QEQ9_9NEOP</name>
<dbReference type="InterPro" id="IPR001254">
    <property type="entry name" value="Trypsin_dom"/>
</dbReference>
<dbReference type="Gene3D" id="2.40.10.10">
    <property type="entry name" value="Trypsin-like serine proteases"/>
    <property type="match status" value="1"/>
</dbReference>
<dbReference type="InterPro" id="IPR009003">
    <property type="entry name" value="Peptidase_S1_PA"/>
</dbReference>
<dbReference type="PROSITE" id="PS50240">
    <property type="entry name" value="TRYPSIN_DOM"/>
    <property type="match status" value="1"/>
</dbReference>
<proteinExistence type="predicted"/>
<protein>
    <recommendedName>
        <fullName evidence="1">Peptidase S1 domain-containing protein</fullName>
    </recommendedName>
</protein>
<dbReference type="Proteomes" id="UP000324832">
    <property type="component" value="Unassembled WGS sequence"/>
</dbReference>
<reference evidence="2 3" key="1">
    <citation type="submission" date="2017-07" db="EMBL/GenBank/DDBJ databases">
        <authorList>
            <person name="Talla V."/>
            <person name="Backstrom N."/>
        </authorList>
    </citation>
    <scope>NUCLEOTIDE SEQUENCE [LARGE SCALE GENOMIC DNA]</scope>
</reference>
<organism evidence="2 3">
    <name type="scientific">Leptidea sinapis</name>
    <dbReference type="NCBI Taxonomy" id="189913"/>
    <lineage>
        <taxon>Eukaryota</taxon>
        <taxon>Metazoa</taxon>
        <taxon>Ecdysozoa</taxon>
        <taxon>Arthropoda</taxon>
        <taxon>Hexapoda</taxon>
        <taxon>Insecta</taxon>
        <taxon>Pterygota</taxon>
        <taxon>Neoptera</taxon>
        <taxon>Endopterygota</taxon>
        <taxon>Lepidoptera</taxon>
        <taxon>Glossata</taxon>
        <taxon>Ditrysia</taxon>
        <taxon>Papilionoidea</taxon>
        <taxon>Pieridae</taxon>
        <taxon>Dismorphiinae</taxon>
        <taxon>Leptidea</taxon>
    </lineage>
</organism>
<sequence length="348" mass="39233">MNGTPHYYRVPRVVLISRQFVLSTAVDAAQIPDGFALGNIVFGDYERDENECKISITEIADGTECEPAVLLMPIADVLLHPEYKHFGVRHSIALMKLITPVKSQYMVPACLPFKNFLIGKNGRQTTDSIYHIDFISDVPRDFIEEEKEISKLKLLPREVCYLYDNPVNVSKIPKGRMACSSGCGFYSGSPGFVHEHTGHWSVVSLSQGGSPCPDPLRQRRPPPPPRHTLIYPYVPWITAAITGKAVGAFAKDDPFGYMMPRASVYDLIAHAWVGHWWMGGLRCYDRGESADDIFRFYHEIFSVKPSSLTYLNYYLEIDSAHDTMVICVKVGLPYKLGQPKVWQLDTPE</sequence>
<dbReference type="EMBL" id="FZQP02002448">
    <property type="protein sequence ID" value="VVC95763.1"/>
    <property type="molecule type" value="Genomic_DNA"/>
</dbReference>
<evidence type="ECO:0000259" key="1">
    <source>
        <dbReference type="PROSITE" id="PS50240"/>
    </source>
</evidence>
<dbReference type="GO" id="GO:0006508">
    <property type="term" value="P:proteolysis"/>
    <property type="evidence" value="ECO:0007669"/>
    <property type="project" value="InterPro"/>
</dbReference>
<keyword evidence="3" id="KW-1185">Reference proteome</keyword>
<gene>
    <name evidence="2" type="ORF">LSINAPIS_LOCUS7406</name>
</gene>
<evidence type="ECO:0000313" key="2">
    <source>
        <dbReference type="EMBL" id="VVC95763.1"/>
    </source>
</evidence>
<feature type="domain" description="Peptidase S1" evidence="1">
    <location>
        <begin position="14"/>
        <end position="242"/>
    </location>
</feature>
<dbReference type="InterPro" id="IPR043504">
    <property type="entry name" value="Peptidase_S1_PA_chymotrypsin"/>
</dbReference>
<accession>A0A5E4QEQ9</accession>
<dbReference type="GO" id="GO:0004252">
    <property type="term" value="F:serine-type endopeptidase activity"/>
    <property type="evidence" value="ECO:0007669"/>
    <property type="project" value="InterPro"/>
</dbReference>
<dbReference type="AlphaFoldDB" id="A0A5E4QEQ9"/>
<dbReference type="SUPFAM" id="SSF50494">
    <property type="entry name" value="Trypsin-like serine proteases"/>
    <property type="match status" value="1"/>
</dbReference>